<proteinExistence type="predicted"/>
<evidence type="ECO:0000313" key="1">
    <source>
        <dbReference type="EMBL" id="JAH37843.1"/>
    </source>
</evidence>
<reference evidence="1" key="2">
    <citation type="journal article" date="2015" name="Fish Shellfish Immunol.">
        <title>Early steps in the European eel (Anguilla anguilla)-Vibrio vulnificus interaction in the gills: Role of the RtxA13 toxin.</title>
        <authorList>
            <person name="Callol A."/>
            <person name="Pajuelo D."/>
            <person name="Ebbesson L."/>
            <person name="Teles M."/>
            <person name="MacKenzie S."/>
            <person name="Amaro C."/>
        </authorList>
    </citation>
    <scope>NUCLEOTIDE SEQUENCE</scope>
</reference>
<name>A0A0E9SBG5_ANGAN</name>
<dbReference type="EMBL" id="GBXM01070734">
    <property type="protein sequence ID" value="JAH37843.1"/>
    <property type="molecule type" value="Transcribed_RNA"/>
</dbReference>
<reference evidence="1" key="1">
    <citation type="submission" date="2014-11" db="EMBL/GenBank/DDBJ databases">
        <authorList>
            <person name="Amaro Gonzalez C."/>
        </authorList>
    </citation>
    <scope>NUCLEOTIDE SEQUENCE</scope>
</reference>
<sequence length="52" mass="6266">MGEYVIKRAEICTRILRYGCKYPTMKAYSMRFNFKSCRCPNSHRLHCIPFML</sequence>
<dbReference type="AlphaFoldDB" id="A0A0E9SBG5"/>
<accession>A0A0E9SBG5</accession>
<protein>
    <submittedName>
        <fullName evidence="1">Uncharacterized protein</fullName>
    </submittedName>
</protein>
<organism evidence="1">
    <name type="scientific">Anguilla anguilla</name>
    <name type="common">European freshwater eel</name>
    <name type="synonym">Muraena anguilla</name>
    <dbReference type="NCBI Taxonomy" id="7936"/>
    <lineage>
        <taxon>Eukaryota</taxon>
        <taxon>Metazoa</taxon>
        <taxon>Chordata</taxon>
        <taxon>Craniata</taxon>
        <taxon>Vertebrata</taxon>
        <taxon>Euteleostomi</taxon>
        <taxon>Actinopterygii</taxon>
        <taxon>Neopterygii</taxon>
        <taxon>Teleostei</taxon>
        <taxon>Anguilliformes</taxon>
        <taxon>Anguillidae</taxon>
        <taxon>Anguilla</taxon>
    </lineage>
</organism>